<accession>A0A0L0WCL2</accession>
<dbReference type="Gene3D" id="3.20.20.150">
    <property type="entry name" value="Divalent-metal-dependent TIM barrel enzymes"/>
    <property type="match status" value="1"/>
</dbReference>
<dbReference type="Pfam" id="PF01261">
    <property type="entry name" value="AP_endonuc_2"/>
    <property type="match status" value="1"/>
</dbReference>
<reference evidence="3" key="1">
    <citation type="submission" date="2015-07" db="EMBL/GenBank/DDBJ databases">
        <title>Draft genome sequence of the purine-degrading Gottschalkia purinilyticum DSM 1384 (formerly Clostridium purinilyticum).</title>
        <authorList>
            <person name="Poehlein A."/>
            <person name="Schiel-Bengelsdorf B."/>
            <person name="Bengelsdorf F.R."/>
            <person name="Daniel R."/>
            <person name="Duerre P."/>
        </authorList>
    </citation>
    <scope>NUCLEOTIDE SEQUENCE [LARGE SCALE GENOMIC DNA]</scope>
    <source>
        <strain evidence="3">DSM 1384</strain>
    </source>
</reference>
<sequence length="279" mass="32645">MKIGFTLDEKVFDKISPKFLIEKAEISGISSIEISPDKSVLPEEVYKDIVNTCTNKNIDIHYHIPYFAHDIYELEYFTSYKSEAKKKYMELLSLLENLQEYIKNVPTIVIHGSKYKCTEEKSCGMDNTLNFIDWFLNTIEQKNLNFKLGIETLRKKGISTICDNRDDIYYILNKFQSPKLGVCWDICHDNMNFYPDEIVLDDNFLEKVIYCHIHGIDLKKDISHISLIKSDINYSQILDCLSKNKFEGSINIEILSNFCEDSYIEDLFKDINYLNNIII</sequence>
<keyword evidence="3" id="KW-1185">Reference proteome</keyword>
<dbReference type="InterPro" id="IPR036237">
    <property type="entry name" value="Xyl_isomerase-like_sf"/>
</dbReference>
<organism evidence="2 3">
    <name type="scientific">Gottschalkia purinilytica</name>
    <name type="common">Clostridium purinilyticum</name>
    <dbReference type="NCBI Taxonomy" id="1503"/>
    <lineage>
        <taxon>Bacteria</taxon>
        <taxon>Bacillati</taxon>
        <taxon>Bacillota</taxon>
        <taxon>Tissierellia</taxon>
        <taxon>Tissierellales</taxon>
        <taxon>Gottschalkiaceae</taxon>
        <taxon>Gottschalkia</taxon>
    </lineage>
</organism>
<evidence type="ECO:0000313" key="2">
    <source>
        <dbReference type="EMBL" id="KNF09207.1"/>
    </source>
</evidence>
<comment type="caution">
    <text evidence="2">The sequence shown here is derived from an EMBL/GenBank/DDBJ whole genome shotgun (WGS) entry which is preliminary data.</text>
</comment>
<evidence type="ECO:0000313" key="3">
    <source>
        <dbReference type="Proteomes" id="UP000037267"/>
    </source>
</evidence>
<dbReference type="STRING" id="1503.CLPU_4c02530"/>
<proteinExistence type="predicted"/>
<protein>
    <submittedName>
        <fullName evidence="2">Xylose isomerase-like TIM barrel domain-containing protein</fullName>
    </submittedName>
</protein>
<dbReference type="GO" id="GO:0016853">
    <property type="term" value="F:isomerase activity"/>
    <property type="evidence" value="ECO:0007669"/>
    <property type="project" value="UniProtKB-KW"/>
</dbReference>
<name>A0A0L0WCL2_GOTPU</name>
<evidence type="ECO:0000259" key="1">
    <source>
        <dbReference type="Pfam" id="PF01261"/>
    </source>
</evidence>
<dbReference type="EMBL" id="LGSS01000004">
    <property type="protein sequence ID" value="KNF09207.1"/>
    <property type="molecule type" value="Genomic_DNA"/>
</dbReference>
<dbReference type="InterPro" id="IPR013022">
    <property type="entry name" value="Xyl_isomerase-like_TIM-brl"/>
</dbReference>
<dbReference type="SUPFAM" id="SSF51658">
    <property type="entry name" value="Xylose isomerase-like"/>
    <property type="match status" value="1"/>
</dbReference>
<dbReference type="Proteomes" id="UP000037267">
    <property type="component" value="Unassembled WGS sequence"/>
</dbReference>
<keyword evidence="2" id="KW-0413">Isomerase</keyword>
<dbReference type="RefSeq" id="WP_050354775.1">
    <property type="nucleotide sequence ID" value="NZ_LGSS01000004.1"/>
</dbReference>
<feature type="domain" description="Xylose isomerase-like TIM barrel" evidence="1">
    <location>
        <begin position="23"/>
        <end position="254"/>
    </location>
</feature>
<dbReference type="AlphaFoldDB" id="A0A0L0WCL2"/>
<dbReference type="OrthoDB" id="1705770at2"/>
<gene>
    <name evidence="2" type="ORF">CLPU_4c02530</name>
</gene>